<organism evidence="1 2">
    <name type="scientific">Scale drop disease virus</name>
    <dbReference type="NCBI Taxonomy" id="1697349"/>
    <lineage>
        <taxon>Viruses</taxon>
        <taxon>Varidnaviria</taxon>
        <taxon>Bamfordvirae</taxon>
        <taxon>Nucleocytoviricota</taxon>
        <taxon>Megaviricetes</taxon>
        <taxon>Pimascovirales</taxon>
        <taxon>Pimascovirales incertae sedis</taxon>
        <taxon>Iridoviridae</taxon>
        <taxon>Alphairidovirinae</taxon>
        <taxon>Megalocytivirus</taxon>
        <taxon>Megalocytivirus lates1</taxon>
    </lineage>
</organism>
<protein>
    <submittedName>
        <fullName evidence="1">Uncharacterized protein</fullName>
    </submittedName>
</protein>
<name>A0A7D5UL76_9VIRU</name>
<evidence type="ECO:0000313" key="1">
    <source>
        <dbReference type="EMBL" id="QLI60742.1"/>
    </source>
</evidence>
<accession>A0A7D5UL76</accession>
<proteinExistence type="predicted"/>
<evidence type="ECO:0000313" key="2">
    <source>
        <dbReference type="Proteomes" id="UP000510602"/>
    </source>
</evidence>
<sequence>MKKPYVTLKKLKDTGNDSSPINDSGDSGGGCINCKQDGGDETFIDEVKSMFTLSNIEIVAIAILIIAIFVFFWNRYSSGGTNGGGGGGKRPFPFHRDF</sequence>
<dbReference type="EMBL" id="MN562489">
    <property type="protein sequence ID" value="QLI60742.1"/>
    <property type="molecule type" value="Genomic_DNA"/>
</dbReference>
<dbReference type="Proteomes" id="UP000510602">
    <property type="component" value="Segment"/>
</dbReference>
<reference evidence="1 2" key="1">
    <citation type="submission" date="2019-10" db="EMBL/GenBank/DDBJ databases">
        <authorList>
            <person name="Kayansamruaj P."/>
        </authorList>
    </citation>
    <scope>NUCLEOTIDE SEQUENCE [LARGE SCALE GENOMIC DNA]</scope>
    <source>
        <strain evidence="1">SDDV_Thai_2019</strain>
    </source>
</reference>